<comment type="caution">
    <text evidence="3">The sequence shown here is derived from an EMBL/GenBank/DDBJ whole genome shotgun (WGS) entry which is preliminary data.</text>
</comment>
<feature type="transmembrane region" description="Helical" evidence="1">
    <location>
        <begin position="38"/>
        <end position="58"/>
    </location>
</feature>
<proteinExistence type="predicted"/>
<dbReference type="AlphaFoldDB" id="A0A3D9RY83"/>
<protein>
    <submittedName>
        <fullName evidence="3">Uncharacterized protein (DUF58 family)</fullName>
    </submittedName>
</protein>
<evidence type="ECO:0000313" key="3">
    <source>
        <dbReference type="EMBL" id="REE82076.1"/>
    </source>
</evidence>
<evidence type="ECO:0000256" key="1">
    <source>
        <dbReference type="SAM" id="Phobius"/>
    </source>
</evidence>
<dbReference type="Proteomes" id="UP000256429">
    <property type="component" value="Unassembled WGS sequence"/>
</dbReference>
<evidence type="ECO:0000259" key="2">
    <source>
        <dbReference type="Pfam" id="PF01882"/>
    </source>
</evidence>
<keyword evidence="1" id="KW-0472">Membrane</keyword>
<gene>
    <name evidence="3" type="ORF">BX611_1619</name>
</gene>
<accession>A0A3D9RY83</accession>
<dbReference type="EMBL" id="QTTQ01000010">
    <property type="protein sequence ID" value="REE82076.1"/>
    <property type="molecule type" value="Genomic_DNA"/>
</dbReference>
<keyword evidence="1" id="KW-0812">Transmembrane</keyword>
<keyword evidence="4" id="KW-1185">Reference proteome</keyword>
<dbReference type="PANTHER" id="PTHR33608:SF3">
    <property type="entry name" value="SLR2013 PROTEIN"/>
    <property type="match status" value="1"/>
</dbReference>
<dbReference type="PANTHER" id="PTHR33608">
    <property type="entry name" value="BLL2464 PROTEIN"/>
    <property type="match status" value="1"/>
</dbReference>
<dbReference type="Pfam" id="PF01882">
    <property type="entry name" value="DUF58"/>
    <property type="match status" value="1"/>
</dbReference>
<sequence length="445" mass="52061">MILNLIKNTYVHQRFFIYISVIAALFLVSFWFPIVYNVAWFLVTILAVLFVGDIYVLFSVKKGVNARRILTEKFSNSDENPVPITVKNNYKFTIEVKIIDELPSQFQKRDFVHIANLNPFENYNFEYEVKPVERGEYHFGKLNIYVSSPLRIVARRFKFQEHEMVAVYPSYIQMKKYEFLAMSNRLTEFGLKKIRRIGHTLEFEQIKNYIAGDDVRTINWKATAKRSQLMVNQFQDEKSQPIYSIIDLGRVMKMPFEKLKLLDYAINSTLAFSNIALRKNDKAGLLTFAKKVDTIIAASNKKTHLNTINEALYNITTKYTDSDFGYLYALIKRKITQRSLLILYTNFEHISSLKRQLPFLQAISKYHLLVVVFFENTELDNLITENAADIQTIYHKTIAEKFAFEKRLIVKELESHGIYGILTKPKNLTVNVINKYLEFKAKGFI</sequence>
<feature type="domain" description="DUF58" evidence="2">
    <location>
        <begin position="206"/>
        <end position="347"/>
    </location>
</feature>
<dbReference type="InterPro" id="IPR002881">
    <property type="entry name" value="DUF58"/>
</dbReference>
<evidence type="ECO:0000313" key="4">
    <source>
        <dbReference type="Proteomes" id="UP000256429"/>
    </source>
</evidence>
<keyword evidence="1" id="KW-1133">Transmembrane helix</keyword>
<name>A0A3D9RY83_9FLAO</name>
<feature type="transmembrane region" description="Helical" evidence="1">
    <location>
        <begin position="15"/>
        <end position="32"/>
    </location>
</feature>
<organism evidence="3 4">
    <name type="scientific">Lutibacter oceani</name>
    <dbReference type="NCBI Taxonomy" id="1853311"/>
    <lineage>
        <taxon>Bacteria</taxon>
        <taxon>Pseudomonadati</taxon>
        <taxon>Bacteroidota</taxon>
        <taxon>Flavobacteriia</taxon>
        <taxon>Flavobacteriales</taxon>
        <taxon>Flavobacteriaceae</taxon>
        <taxon>Lutibacter</taxon>
    </lineage>
</organism>
<reference evidence="3 4" key="1">
    <citation type="submission" date="2018-08" db="EMBL/GenBank/DDBJ databases">
        <title>Genomic Encyclopedia of Type Strains, Phase III (KMG-III): the genomes of soil and plant-associated and newly described type strains.</title>
        <authorList>
            <person name="Whitman W."/>
        </authorList>
    </citation>
    <scope>NUCLEOTIDE SEQUENCE [LARGE SCALE GENOMIC DNA]</scope>
    <source>
        <strain evidence="3 4">325-5</strain>
    </source>
</reference>